<evidence type="ECO:0000256" key="1">
    <source>
        <dbReference type="SAM" id="Phobius"/>
    </source>
</evidence>
<keyword evidence="1" id="KW-0472">Membrane</keyword>
<dbReference type="OrthoDB" id="5625885at2"/>
<reference evidence="2 3" key="1">
    <citation type="submission" date="2018-09" db="EMBL/GenBank/DDBJ databases">
        <authorList>
            <person name="Wang F."/>
        </authorList>
    </citation>
    <scope>NUCLEOTIDE SEQUENCE [LARGE SCALE GENOMIC DNA]</scope>
    <source>
        <strain evidence="2 3">PLHSC7-2</strain>
    </source>
</reference>
<keyword evidence="1" id="KW-1133">Transmembrane helix</keyword>
<organism evidence="2 3">
    <name type="scientific">Motilimonas pumila</name>
    <dbReference type="NCBI Taxonomy" id="2303987"/>
    <lineage>
        <taxon>Bacteria</taxon>
        <taxon>Pseudomonadati</taxon>
        <taxon>Pseudomonadota</taxon>
        <taxon>Gammaproteobacteria</taxon>
        <taxon>Alteromonadales</taxon>
        <taxon>Alteromonadales genera incertae sedis</taxon>
        <taxon>Motilimonas</taxon>
    </lineage>
</organism>
<protein>
    <submittedName>
        <fullName evidence="2">DUF2970 domain-containing protein</fullName>
    </submittedName>
</protein>
<dbReference type="Pfam" id="PF11174">
    <property type="entry name" value="DUF2970"/>
    <property type="match status" value="1"/>
</dbReference>
<feature type="transmembrane region" description="Helical" evidence="1">
    <location>
        <begin position="39"/>
        <end position="64"/>
    </location>
</feature>
<reference evidence="2 3" key="2">
    <citation type="submission" date="2019-01" db="EMBL/GenBank/DDBJ databases">
        <title>Motilimonas pumilus sp. nov., isolated from the gut of sea cucumber (Apostichopus japonicus).</title>
        <authorList>
            <person name="Wang F.-Q."/>
            <person name="Ren L.-H."/>
            <person name="Lin Y.-W."/>
            <person name="Sun G.-H."/>
            <person name="Du Z.-J."/>
            <person name="Zhao J.-X."/>
            <person name="Liu X.-J."/>
            <person name="Liu L.-J."/>
        </authorList>
    </citation>
    <scope>NUCLEOTIDE SEQUENCE [LARGE SCALE GENOMIC DNA]</scope>
    <source>
        <strain evidence="2 3">PLHSC7-2</strain>
    </source>
</reference>
<keyword evidence="1" id="KW-0812">Transmembrane</keyword>
<accession>A0A418YCW5</accession>
<gene>
    <name evidence="2" type="ORF">D1Z90_13790</name>
</gene>
<comment type="caution">
    <text evidence="2">The sequence shown here is derived from an EMBL/GenBank/DDBJ whole genome shotgun (WGS) entry which is preliminary data.</text>
</comment>
<dbReference type="RefSeq" id="WP_119911362.1">
    <property type="nucleotide sequence ID" value="NZ_QZCH01000018.1"/>
</dbReference>
<dbReference type="AlphaFoldDB" id="A0A418YCW5"/>
<dbReference type="Proteomes" id="UP000283255">
    <property type="component" value="Unassembled WGS sequence"/>
</dbReference>
<sequence>MNKDTGSGLVSSFKSACAALFGVQSEQNRKADFKRPSPWRFIFAGVIALMVFIGVLLVVVQWVLSH</sequence>
<name>A0A418YCW5_9GAMM</name>
<dbReference type="EMBL" id="QZCH01000018">
    <property type="protein sequence ID" value="RJG42346.1"/>
    <property type="molecule type" value="Genomic_DNA"/>
</dbReference>
<evidence type="ECO:0000313" key="3">
    <source>
        <dbReference type="Proteomes" id="UP000283255"/>
    </source>
</evidence>
<evidence type="ECO:0000313" key="2">
    <source>
        <dbReference type="EMBL" id="RJG42346.1"/>
    </source>
</evidence>
<keyword evidence="3" id="KW-1185">Reference proteome</keyword>
<dbReference type="InterPro" id="IPR021344">
    <property type="entry name" value="DUF2970"/>
</dbReference>
<proteinExistence type="predicted"/>